<dbReference type="AlphaFoldDB" id="A0A0F6MMZ5"/>
<organism evidence="1">
    <name type="scientific">Treponema denticola OTK</name>
    <dbReference type="NCBI Taxonomy" id="999434"/>
    <lineage>
        <taxon>Bacteria</taxon>
        <taxon>Pseudomonadati</taxon>
        <taxon>Spirochaetota</taxon>
        <taxon>Spirochaetia</taxon>
        <taxon>Spirochaetales</taxon>
        <taxon>Treponemataceae</taxon>
        <taxon>Treponema</taxon>
    </lineage>
</organism>
<accession>A0A0F6MMZ5</accession>
<dbReference type="HOGENOM" id="CLU_3223398_0_0_12"/>
<dbReference type="PATRIC" id="fig|999434.4.peg.1801"/>
<reference evidence="1" key="1">
    <citation type="submission" date="2012-01" db="EMBL/GenBank/DDBJ databases">
        <title>The Genome Sequence of Treponema denticola OTK.</title>
        <authorList>
            <consortium name="The Broad Institute Genome Sequencing Platform"/>
            <person name="Earl A."/>
            <person name="Ward D."/>
            <person name="Feldgarden M."/>
            <person name="Gevers D."/>
            <person name="Blanton J.M."/>
            <person name="Fenno C.J."/>
            <person name="Baranova O.V."/>
            <person name="Mathney J."/>
            <person name="Dewhirst F.E."/>
            <person name="Izard J."/>
            <person name="Young S.K."/>
            <person name="Zeng Q."/>
            <person name="Gargeya S."/>
            <person name="Fitzgerald M."/>
            <person name="Haas B."/>
            <person name="Abouelleil A."/>
            <person name="Alvarado L."/>
            <person name="Arachchi H.M."/>
            <person name="Berlin A."/>
            <person name="Chapman S.B."/>
            <person name="Gearin G."/>
            <person name="Goldberg J."/>
            <person name="Griggs A."/>
            <person name="Gujja S."/>
            <person name="Hansen M."/>
            <person name="Heiman D."/>
            <person name="Howarth C."/>
            <person name="Larimer J."/>
            <person name="Lui A."/>
            <person name="MacDonald P.J.P."/>
            <person name="McCowen C."/>
            <person name="Montmayeur A."/>
            <person name="Murphy C."/>
            <person name="Neiman D."/>
            <person name="Pearson M."/>
            <person name="Priest M."/>
            <person name="Roberts A."/>
            <person name="Saif S."/>
            <person name="Shea T."/>
            <person name="Sisk P."/>
            <person name="Stolte C."/>
            <person name="Sykes S."/>
            <person name="Wortman J."/>
            <person name="Nusbaum C."/>
            <person name="Birren B."/>
        </authorList>
    </citation>
    <scope>NUCLEOTIDE SEQUENCE [LARGE SCALE GENOMIC DNA]</scope>
    <source>
        <strain evidence="1">OTK</strain>
    </source>
</reference>
<comment type="caution">
    <text evidence="1">The sequence shown here is derived from an EMBL/GenBank/DDBJ whole genome shotgun (WGS) entry which is preliminary data.</text>
</comment>
<name>A0A0F6MMZ5_TREDN</name>
<proteinExistence type="predicted"/>
<protein>
    <submittedName>
        <fullName evidence="1">Uncharacterized protein</fullName>
    </submittedName>
</protein>
<sequence>MEDYNKEFKIDIPKKQPEYYISDNGAIEYVGSAKDGRWIVKTKN</sequence>
<evidence type="ECO:0000313" key="1">
    <source>
        <dbReference type="EMBL" id="EMB20276.1"/>
    </source>
</evidence>
<dbReference type="EMBL" id="AGDY01000009">
    <property type="protein sequence ID" value="EMB20276.1"/>
    <property type="molecule type" value="Genomic_DNA"/>
</dbReference>
<gene>
    <name evidence="1" type="ORF">HMPREF9723_01736</name>
</gene>
<dbReference type="RefSeq" id="WP_002681768.1">
    <property type="nucleotide sequence ID" value="NZ_CM001797.1"/>
</dbReference>
<dbReference type="GeneID" id="80458126"/>
<dbReference type="Proteomes" id="UP000011701">
    <property type="component" value="Chromosome"/>
</dbReference>